<evidence type="ECO:0000313" key="1">
    <source>
        <dbReference type="EMBL" id="VIO68477.1"/>
    </source>
</evidence>
<evidence type="ECO:0008006" key="3">
    <source>
        <dbReference type="Google" id="ProtNLM"/>
    </source>
</evidence>
<comment type="caution">
    <text evidence="1">The sequence shown here is derived from an EMBL/GenBank/DDBJ whole genome shotgun (WGS) entry which is preliminary data.</text>
</comment>
<organism evidence="1 2">
    <name type="scientific">Bradyrhizobium ivorense</name>
    <dbReference type="NCBI Taxonomy" id="2511166"/>
    <lineage>
        <taxon>Bacteria</taxon>
        <taxon>Pseudomonadati</taxon>
        <taxon>Pseudomonadota</taxon>
        <taxon>Alphaproteobacteria</taxon>
        <taxon>Hyphomicrobiales</taxon>
        <taxon>Nitrobacteraceae</taxon>
        <taxon>Bradyrhizobium</taxon>
    </lineage>
</organism>
<dbReference type="InterPro" id="IPR016181">
    <property type="entry name" value="Acyl_CoA_acyltransferase"/>
</dbReference>
<name>A0A508T500_9BRAD</name>
<dbReference type="Proteomes" id="UP000328092">
    <property type="component" value="Unassembled WGS sequence"/>
</dbReference>
<dbReference type="AlphaFoldDB" id="A0A508T500"/>
<sequence>MQTSNRETNFATDRILLAKITGAAPARAKLLGETDRLRQLDRGGSGRAVAARLAATLSRAATTAAFALEDVRSGELLGLTAFATVEPEEKRATLAPIWCIGQLDEALLVSHVAHLMTRYAFEVLAVERAEVHLDWRLRRSLDLYTSLGFRCEGRLRAWFAADEGASADAAVLSVISSEWPAIADRQRRVLASEDWRGRLPSDRPP</sequence>
<keyword evidence="2" id="KW-1185">Reference proteome</keyword>
<dbReference type="EMBL" id="CAADFC020000007">
    <property type="protein sequence ID" value="VIO68477.1"/>
    <property type="molecule type" value="Genomic_DNA"/>
</dbReference>
<evidence type="ECO:0000313" key="2">
    <source>
        <dbReference type="Proteomes" id="UP000328092"/>
    </source>
</evidence>
<dbReference type="SUPFAM" id="SSF55729">
    <property type="entry name" value="Acyl-CoA N-acyltransferases (Nat)"/>
    <property type="match status" value="1"/>
</dbReference>
<proteinExistence type="predicted"/>
<dbReference type="PANTHER" id="PTHR43610">
    <property type="entry name" value="BLL6696 PROTEIN"/>
    <property type="match status" value="1"/>
</dbReference>
<protein>
    <recommendedName>
        <fullName evidence="3">N-acetyltransferase domain-containing protein</fullName>
    </recommendedName>
</protein>
<dbReference type="RefSeq" id="WP_139858885.1">
    <property type="nucleotide sequence ID" value="NZ_CAADFC020000007.1"/>
</dbReference>
<gene>
    <name evidence="1" type="ORF">CI1B_20940</name>
</gene>
<reference evidence="1" key="1">
    <citation type="submission" date="2019-02" db="EMBL/GenBank/DDBJ databases">
        <authorList>
            <person name="Pothier F.J."/>
        </authorList>
    </citation>
    <scope>NUCLEOTIDE SEQUENCE</scope>
    <source>
        <strain evidence="1">CI-1B</strain>
    </source>
</reference>
<dbReference type="OrthoDB" id="9814648at2"/>
<accession>A0A508T500</accession>
<dbReference type="PANTHER" id="PTHR43610:SF1">
    <property type="entry name" value="N-ACETYLTRANSFERASE DOMAIN-CONTAINING PROTEIN"/>
    <property type="match status" value="1"/>
</dbReference>
<dbReference type="Gene3D" id="3.40.630.30">
    <property type="match status" value="1"/>
</dbReference>